<dbReference type="PRINTS" id="PR00180">
    <property type="entry name" value="CRETINALDHBP"/>
</dbReference>
<dbReference type="HOGENOM" id="CLU_077033_0_0_1"/>
<keyword evidence="3" id="KW-1185">Reference proteome</keyword>
<dbReference type="PaxDb" id="2850-Phatr42740"/>
<dbReference type="eggNOG" id="KOG1471">
    <property type="taxonomic scope" value="Eukaryota"/>
</dbReference>
<dbReference type="CDD" id="cd00170">
    <property type="entry name" value="SEC14"/>
    <property type="match status" value="1"/>
</dbReference>
<dbReference type="SMART" id="SM00516">
    <property type="entry name" value="SEC14"/>
    <property type="match status" value="1"/>
</dbReference>
<accession>B7FPD2</accession>
<dbReference type="RefSeq" id="XP_002177193.1">
    <property type="nucleotide sequence ID" value="XM_002177157.1"/>
</dbReference>
<feature type="domain" description="CRAL-TRIO" evidence="1">
    <location>
        <begin position="114"/>
        <end position="278"/>
    </location>
</feature>
<name>B7FPD2_PHATC</name>
<dbReference type="OrthoDB" id="42195at2759"/>
<dbReference type="Proteomes" id="UP000000759">
    <property type="component" value="Chromosome 1"/>
</dbReference>
<dbReference type="PANTHER" id="PTHR10174">
    <property type="entry name" value="ALPHA-TOCOPHEROL TRANSFER PROTEIN-RELATED"/>
    <property type="match status" value="1"/>
</dbReference>
<dbReference type="GO" id="GO:0016020">
    <property type="term" value="C:membrane"/>
    <property type="evidence" value="ECO:0007669"/>
    <property type="project" value="TreeGrafter"/>
</dbReference>
<evidence type="ECO:0000259" key="1">
    <source>
        <dbReference type="PROSITE" id="PS50191"/>
    </source>
</evidence>
<dbReference type="OMA" id="RESWVNE"/>
<evidence type="ECO:0000313" key="3">
    <source>
        <dbReference type="Proteomes" id="UP000000759"/>
    </source>
</evidence>
<dbReference type="AlphaFoldDB" id="B7FPD2"/>
<dbReference type="SUPFAM" id="SSF52087">
    <property type="entry name" value="CRAL/TRIO domain"/>
    <property type="match status" value="1"/>
</dbReference>
<proteinExistence type="predicted"/>
<dbReference type="PANTHER" id="PTHR10174:SF208">
    <property type="entry name" value="CRAL-TRIO DOMAIN-CONTAINING PROTEIN DDB_G0278031"/>
    <property type="match status" value="1"/>
</dbReference>
<dbReference type="KEGG" id="pti:PHATRDRAFT_42740"/>
<dbReference type="EMBL" id="CM000605">
    <property type="protein sequence ID" value="EEC51656.1"/>
    <property type="molecule type" value="Genomic_DNA"/>
</dbReference>
<dbReference type="InterPro" id="IPR036865">
    <property type="entry name" value="CRAL-TRIO_dom_sf"/>
</dbReference>
<protein>
    <recommendedName>
        <fullName evidence="1">CRAL-TRIO domain-containing protein</fullName>
    </recommendedName>
</protein>
<dbReference type="GeneID" id="7196371"/>
<dbReference type="PROSITE" id="PS50191">
    <property type="entry name" value="CRAL_TRIO"/>
    <property type="match status" value="1"/>
</dbReference>
<reference evidence="3" key="2">
    <citation type="submission" date="2008-08" db="EMBL/GenBank/DDBJ databases">
        <authorList>
            <consortium name="Diatom Consortium"/>
            <person name="Grigoriev I."/>
            <person name="Grimwood J."/>
            <person name="Kuo A."/>
            <person name="Otillar R.P."/>
            <person name="Salamov A."/>
            <person name="Detter J.C."/>
            <person name="Lindquist E."/>
            <person name="Shapiro H."/>
            <person name="Lucas S."/>
            <person name="Glavina del Rio T."/>
            <person name="Pitluck S."/>
            <person name="Rokhsar D."/>
            <person name="Bowler C."/>
        </authorList>
    </citation>
    <scope>GENOME REANNOTATION</scope>
    <source>
        <strain evidence="3">CCAP 1055/1</strain>
    </source>
</reference>
<dbReference type="GO" id="GO:1902936">
    <property type="term" value="F:phosphatidylinositol bisphosphate binding"/>
    <property type="evidence" value="ECO:0007669"/>
    <property type="project" value="TreeGrafter"/>
</dbReference>
<reference evidence="2 3" key="1">
    <citation type="journal article" date="2008" name="Nature">
        <title>The Phaeodactylum genome reveals the evolutionary history of diatom genomes.</title>
        <authorList>
            <person name="Bowler C."/>
            <person name="Allen A.E."/>
            <person name="Badger J.H."/>
            <person name="Grimwood J."/>
            <person name="Jabbari K."/>
            <person name="Kuo A."/>
            <person name="Maheswari U."/>
            <person name="Martens C."/>
            <person name="Maumus F."/>
            <person name="Otillar R.P."/>
            <person name="Rayko E."/>
            <person name="Salamov A."/>
            <person name="Vandepoele K."/>
            <person name="Beszteri B."/>
            <person name="Gruber A."/>
            <person name="Heijde M."/>
            <person name="Katinka M."/>
            <person name="Mock T."/>
            <person name="Valentin K."/>
            <person name="Verret F."/>
            <person name="Berges J.A."/>
            <person name="Brownlee C."/>
            <person name="Cadoret J.P."/>
            <person name="Chiovitti A."/>
            <person name="Choi C.J."/>
            <person name="Coesel S."/>
            <person name="De Martino A."/>
            <person name="Detter J.C."/>
            <person name="Durkin C."/>
            <person name="Falciatore A."/>
            <person name="Fournet J."/>
            <person name="Haruta M."/>
            <person name="Huysman M.J."/>
            <person name="Jenkins B.D."/>
            <person name="Jiroutova K."/>
            <person name="Jorgensen R.E."/>
            <person name="Joubert Y."/>
            <person name="Kaplan A."/>
            <person name="Kroger N."/>
            <person name="Kroth P.G."/>
            <person name="La Roche J."/>
            <person name="Lindquist E."/>
            <person name="Lommer M."/>
            <person name="Martin-Jezequel V."/>
            <person name="Lopez P.J."/>
            <person name="Lucas S."/>
            <person name="Mangogna M."/>
            <person name="McGinnis K."/>
            <person name="Medlin L.K."/>
            <person name="Montsant A."/>
            <person name="Oudot-Le Secq M.P."/>
            <person name="Napoli C."/>
            <person name="Obornik M."/>
            <person name="Parker M.S."/>
            <person name="Petit J.L."/>
            <person name="Porcel B.M."/>
            <person name="Poulsen N."/>
            <person name="Robison M."/>
            <person name="Rychlewski L."/>
            <person name="Rynearson T.A."/>
            <person name="Schmutz J."/>
            <person name="Shapiro H."/>
            <person name="Siaut M."/>
            <person name="Stanley M."/>
            <person name="Sussman M.R."/>
            <person name="Taylor A.R."/>
            <person name="Vardi A."/>
            <person name="von Dassow P."/>
            <person name="Vyverman W."/>
            <person name="Willis A."/>
            <person name="Wyrwicz L.S."/>
            <person name="Rokhsar D.S."/>
            <person name="Weissenbach J."/>
            <person name="Armbrust E.V."/>
            <person name="Green B.R."/>
            <person name="Van de Peer Y."/>
            <person name="Grigoriev I.V."/>
        </authorList>
    </citation>
    <scope>NUCLEOTIDE SEQUENCE [LARGE SCALE GENOMIC DNA]</scope>
    <source>
        <strain evidence="2 3">CCAP 1055/1</strain>
    </source>
</reference>
<gene>
    <name evidence="2" type="ORF">PHATRDRAFT_42740</name>
</gene>
<organism evidence="2 3">
    <name type="scientific">Phaeodactylum tricornutum (strain CCAP 1055/1)</name>
    <dbReference type="NCBI Taxonomy" id="556484"/>
    <lineage>
        <taxon>Eukaryota</taxon>
        <taxon>Sar</taxon>
        <taxon>Stramenopiles</taxon>
        <taxon>Ochrophyta</taxon>
        <taxon>Bacillariophyta</taxon>
        <taxon>Bacillariophyceae</taxon>
        <taxon>Bacillariophycidae</taxon>
        <taxon>Naviculales</taxon>
        <taxon>Phaeodactylaceae</taxon>
        <taxon>Phaeodactylum</taxon>
    </lineage>
</organism>
<evidence type="ECO:0000313" key="2">
    <source>
        <dbReference type="EMBL" id="EEC51656.1"/>
    </source>
</evidence>
<dbReference type="InterPro" id="IPR001251">
    <property type="entry name" value="CRAL-TRIO_dom"/>
</dbReference>
<sequence>MVGCSTEAHLKGLLPDVYGQLHPVETPELIARKRVEFEDELKRVPDQEKICLMQAEEKCPELLTDDFKLMFLRCEVFQAKLAAERYAHYWDKRVEVFGPEKAFEPLTLIGAVRDDKETIRIGIISLMKEKDPEGRSIIFFDVARQDRTKYSRDSLGRVFWYIFHAAIEDENTQRQGVVVLGWPQNAKYSQFDRGLIRIVTTSIKGAIPTRLSALHICQPPMFAAIVIPIIKYFLGEKLRKRISVHSGSQEKLLGRLEKFGLSKDKLPADLGGHILVNRESWVNERLAAGL</sequence>
<dbReference type="Pfam" id="PF00650">
    <property type="entry name" value="CRAL_TRIO"/>
    <property type="match status" value="1"/>
</dbReference>
<dbReference type="Gene3D" id="3.40.525.10">
    <property type="entry name" value="CRAL-TRIO lipid binding domain"/>
    <property type="match status" value="1"/>
</dbReference>
<dbReference type="InParanoid" id="B7FPD2"/>